<gene>
    <name evidence="7" type="ORF">ACRB68_68690</name>
</gene>
<dbReference type="PANTHER" id="PTHR43077:SF10">
    <property type="entry name" value="TRANSPORT PERMEASE PROTEIN"/>
    <property type="match status" value="1"/>
</dbReference>
<feature type="transmembrane region" description="Helical" evidence="6">
    <location>
        <begin position="45"/>
        <end position="66"/>
    </location>
</feature>
<proteinExistence type="predicted"/>
<keyword evidence="8" id="KW-1185">Reference proteome</keyword>
<feature type="region of interest" description="Disordered" evidence="5">
    <location>
        <begin position="1"/>
        <end position="29"/>
    </location>
</feature>
<accession>A0A7K0C5R7</accession>
<comment type="caution">
    <text evidence="7">The sequence shown here is derived from an EMBL/GenBank/DDBJ whole genome shotgun (WGS) entry which is preliminary data.</text>
</comment>
<dbReference type="PANTHER" id="PTHR43077">
    <property type="entry name" value="TRANSPORT PERMEASE YVFS-RELATED"/>
    <property type="match status" value="1"/>
</dbReference>
<evidence type="ECO:0000256" key="2">
    <source>
        <dbReference type="ARBA" id="ARBA00022692"/>
    </source>
</evidence>
<organism evidence="7 8">
    <name type="scientific">Actinomadura macrotermitis</name>
    <dbReference type="NCBI Taxonomy" id="2585200"/>
    <lineage>
        <taxon>Bacteria</taxon>
        <taxon>Bacillati</taxon>
        <taxon>Actinomycetota</taxon>
        <taxon>Actinomycetes</taxon>
        <taxon>Streptosporangiales</taxon>
        <taxon>Thermomonosporaceae</taxon>
        <taxon>Actinomadura</taxon>
    </lineage>
</organism>
<feature type="transmembrane region" description="Helical" evidence="6">
    <location>
        <begin position="223"/>
        <end position="242"/>
    </location>
</feature>
<feature type="transmembrane region" description="Helical" evidence="6">
    <location>
        <begin position="272"/>
        <end position="289"/>
    </location>
</feature>
<dbReference type="OrthoDB" id="3217869at2"/>
<dbReference type="RefSeq" id="WP_153539957.1">
    <property type="nucleotide sequence ID" value="NZ_WEGH01000005.1"/>
</dbReference>
<evidence type="ECO:0000313" key="7">
    <source>
        <dbReference type="EMBL" id="MQY08758.1"/>
    </source>
</evidence>
<comment type="subcellular location">
    <subcellularLocation>
        <location evidence="1">Membrane</location>
        <topology evidence="1">Multi-pass membrane protein</topology>
    </subcellularLocation>
</comment>
<dbReference type="AlphaFoldDB" id="A0A7K0C5R7"/>
<dbReference type="GO" id="GO:0016020">
    <property type="term" value="C:membrane"/>
    <property type="evidence" value="ECO:0007669"/>
    <property type="project" value="UniProtKB-SubCell"/>
</dbReference>
<keyword evidence="2 6" id="KW-0812">Transmembrane</keyword>
<evidence type="ECO:0000256" key="6">
    <source>
        <dbReference type="SAM" id="Phobius"/>
    </source>
</evidence>
<evidence type="ECO:0000313" key="8">
    <source>
        <dbReference type="Proteomes" id="UP000487268"/>
    </source>
</evidence>
<evidence type="ECO:0000256" key="5">
    <source>
        <dbReference type="SAM" id="MobiDB-lite"/>
    </source>
</evidence>
<evidence type="ECO:0000256" key="3">
    <source>
        <dbReference type="ARBA" id="ARBA00022989"/>
    </source>
</evidence>
<reference evidence="7 8" key="1">
    <citation type="submission" date="2019-10" db="EMBL/GenBank/DDBJ databases">
        <title>Actinomadura rubteroloni sp. nov. and Actinomadura macrotermitis sp. nov., isolated from the gut of fungus growing-termite Macrotermes natalensis.</title>
        <authorList>
            <person name="Benndorf R."/>
            <person name="Martin K."/>
            <person name="Kuefner M."/>
            <person name="De Beer W."/>
            <person name="Kaster A.-K."/>
            <person name="Vollmers J."/>
            <person name="Poulsen M."/>
            <person name="Beemelmanns C."/>
        </authorList>
    </citation>
    <scope>NUCLEOTIDE SEQUENCE [LARGE SCALE GENOMIC DNA]</scope>
    <source>
        <strain evidence="7 8">RB68</strain>
    </source>
</reference>
<name>A0A7K0C5R7_9ACTN</name>
<sequence>MTSSERSEPEPAPEPEGGVSRVERSRRGGRRGFAADLRDAVSPRAALLVAGVLVVQLAFVLSYIGAFHAPAPHRVPVAVAAPSAQAGAQVVERVNKLPGTPVDARVVAGPGQARARVLDRSVQAALVIDPQGRSDTLLVATAGGPAGPAAVEQLARRLEGAEKRAITVNDLRPPSRNDARGLSSFYLVLGWMIGGYLAAALLAQAGGARPANLNRMLIRLGTLALYAVVSGLGGALIAGPLFGALNGHFLQLWAIGALVVFAAGASTAAMQILLGTLGIGVAILLYVVLGNPSAGGPYPPELMPAFWRVIGPWLPPGAGTALVRNTVYFHGHATGGPWLVLASYAVAGTMVSIAVSALMRRRRRQRGGHSRARA</sequence>
<feature type="transmembrane region" description="Helical" evidence="6">
    <location>
        <begin position="338"/>
        <end position="359"/>
    </location>
</feature>
<evidence type="ECO:0000256" key="1">
    <source>
        <dbReference type="ARBA" id="ARBA00004141"/>
    </source>
</evidence>
<feature type="transmembrane region" description="Helical" evidence="6">
    <location>
        <begin position="184"/>
        <end position="203"/>
    </location>
</feature>
<keyword evidence="3 6" id="KW-1133">Transmembrane helix</keyword>
<feature type="transmembrane region" description="Helical" evidence="6">
    <location>
        <begin position="248"/>
        <end position="265"/>
    </location>
</feature>
<keyword evidence="4 6" id="KW-0472">Membrane</keyword>
<dbReference type="InterPro" id="IPR051328">
    <property type="entry name" value="T7SS_ABC-Transporter"/>
</dbReference>
<dbReference type="Proteomes" id="UP000487268">
    <property type="component" value="Unassembled WGS sequence"/>
</dbReference>
<protein>
    <recommendedName>
        <fullName evidence="9">DUF3533 domain-containing protein</fullName>
    </recommendedName>
</protein>
<dbReference type="EMBL" id="WEGH01000005">
    <property type="protein sequence ID" value="MQY08758.1"/>
    <property type="molecule type" value="Genomic_DNA"/>
</dbReference>
<evidence type="ECO:0000256" key="4">
    <source>
        <dbReference type="ARBA" id="ARBA00023136"/>
    </source>
</evidence>
<evidence type="ECO:0008006" key="9">
    <source>
        <dbReference type="Google" id="ProtNLM"/>
    </source>
</evidence>